<evidence type="ECO:0000256" key="9">
    <source>
        <dbReference type="ARBA" id="ARBA00023049"/>
    </source>
</evidence>
<feature type="transmembrane region" description="Helical" evidence="13">
    <location>
        <begin position="363"/>
        <end position="381"/>
    </location>
</feature>
<keyword evidence="5" id="KW-0378">Hydrolase</keyword>
<keyword evidence="4 12" id="KW-0479">Metal-binding</keyword>
<comment type="cofactor">
    <cofactor evidence="12">
        <name>Zn(2+)</name>
        <dbReference type="ChEBI" id="CHEBI:29105"/>
    </cofactor>
    <text evidence="12">Binds 1 zinc ion per subunit.</text>
</comment>
<proteinExistence type="predicted"/>
<dbReference type="InterPro" id="IPR032456">
    <property type="entry name" value="Peptidase_M48_N"/>
</dbReference>
<evidence type="ECO:0000256" key="13">
    <source>
        <dbReference type="SAM" id="Phobius"/>
    </source>
</evidence>
<keyword evidence="2 16" id="KW-0645">Protease</keyword>
<feature type="transmembrane region" description="Helical" evidence="13">
    <location>
        <begin position="111"/>
        <end position="130"/>
    </location>
</feature>
<keyword evidence="9" id="KW-0482">Metalloprotease</keyword>
<name>Q2LYG7_SYNAS</name>
<dbReference type="InterPro" id="IPR001915">
    <property type="entry name" value="Peptidase_M48"/>
</dbReference>
<evidence type="ECO:0000256" key="5">
    <source>
        <dbReference type="ARBA" id="ARBA00022801"/>
    </source>
</evidence>
<evidence type="ECO:0000313" key="16">
    <source>
        <dbReference type="EMBL" id="ABC75940.1"/>
    </source>
</evidence>
<dbReference type="EMBL" id="CP000252">
    <property type="protein sequence ID" value="ABC75940.1"/>
    <property type="molecule type" value="Genomic_DNA"/>
</dbReference>
<evidence type="ECO:0000259" key="14">
    <source>
        <dbReference type="Pfam" id="PF01435"/>
    </source>
</evidence>
<dbReference type="GO" id="GO:0071586">
    <property type="term" value="P:CAAX-box protein processing"/>
    <property type="evidence" value="ECO:0007669"/>
    <property type="project" value="InterPro"/>
</dbReference>
<keyword evidence="17" id="KW-1185">Reference proteome</keyword>
<dbReference type="CDD" id="cd07343">
    <property type="entry name" value="M48A_Zmpste24p_like"/>
    <property type="match status" value="1"/>
</dbReference>
<evidence type="ECO:0000256" key="7">
    <source>
        <dbReference type="ARBA" id="ARBA00022833"/>
    </source>
</evidence>
<comment type="subcellular location">
    <subcellularLocation>
        <location evidence="1">Endoplasmic reticulum membrane</location>
        <topology evidence="1">Multi-pass membrane protein</topology>
    </subcellularLocation>
</comment>
<feature type="active site" evidence="11">
    <location>
        <position position="316"/>
    </location>
</feature>
<dbReference type="Proteomes" id="UP000001933">
    <property type="component" value="Chromosome"/>
</dbReference>
<keyword evidence="8 13" id="KW-1133">Transmembrane helix</keyword>
<protein>
    <submittedName>
        <fullName evidence="16">Zn-dependent protease with chaperone function</fullName>
    </submittedName>
</protein>
<keyword evidence="10 13" id="KW-0472">Membrane</keyword>
<keyword evidence="6" id="KW-0256">Endoplasmic reticulum</keyword>
<dbReference type="Gene3D" id="3.30.2010.10">
    <property type="entry name" value="Metalloproteases ('zincins'), catalytic domain"/>
    <property type="match status" value="1"/>
</dbReference>
<feature type="transmembrane region" description="Helical" evidence="13">
    <location>
        <begin position="39"/>
        <end position="56"/>
    </location>
</feature>
<evidence type="ECO:0000256" key="3">
    <source>
        <dbReference type="ARBA" id="ARBA00022692"/>
    </source>
</evidence>
<evidence type="ECO:0000256" key="6">
    <source>
        <dbReference type="ARBA" id="ARBA00022824"/>
    </source>
</evidence>
<feature type="binding site" evidence="12">
    <location>
        <position position="393"/>
    </location>
    <ligand>
        <name>Zn(2+)</name>
        <dbReference type="ChEBI" id="CHEBI:29105"/>
        <note>catalytic</note>
    </ligand>
</feature>
<dbReference type="Pfam" id="PF01435">
    <property type="entry name" value="Peptidase_M48"/>
    <property type="match status" value="1"/>
</dbReference>
<accession>Q2LYG7</accession>
<feature type="transmembrane region" description="Helical" evidence="13">
    <location>
        <begin position="185"/>
        <end position="209"/>
    </location>
</feature>
<feature type="transmembrane region" description="Helical" evidence="13">
    <location>
        <begin position="325"/>
        <end position="343"/>
    </location>
</feature>
<evidence type="ECO:0000256" key="10">
    <source>
        <dbReference type="ARBA" id="ARBA00023136"/>
    </source>
</evidence>
<keyword evidence="7 12" id="KW-0862">Zinc</keyword>
<evidence type="ECO:0000256" key="12">
    <source>
        <dbReference type="PIRSR" id="PIRSR627057-2"/>
    </source>
</evidence>
<reference evidence="16 17" key="1">
    <citation type="journal article" date="2007" name="Proc. Natl. Acad. Sci. U.S.A.">
        <title>The genome of Syntrophus aciditrophicus: life at the thermodynamic limit of microbial growth.</title>
        <authorList>
            <person name="McInerney M.J."/>
            <person name="Rohlin L."/>
            <person name="Mouttaki H."/>
            <person name="Kim U."/>
            <person name="Krupp R.S."/>
            <person name="Rios-Hernandez L."/>
            <person name="Sieber J."/>
            <person name="Struchtemeyer C.G."/>
            <person name="Bhattacharyya A."/>
            <person name="Campbell J.W."/>
            <person name="Gunsalus R.P."/>
        </authorList>
    </citation>
    <scope>NUCLEOTIDE SEQUENCE [LARGE SCALE GENOMIC DNA]</scope>
    <source>
        <strain evidence="16 17">SB</strain>
    </source>
</reference>
<dbReference type="InterPro" id="IPR027057">
    <property type="entry name" value="CAXX_Prtase_1"/>
</dbReference>
<evidence type="ECO:0000256" key="8">
    <source>
        <dbReference type="ARBA" id="ARBA00022989"/>
    </source>
</evidence>
<evidence type="ECO:0000256" key="11">
    <source>
        <dbReference type="PIRSR" id="PIRSR627057-1"/>
    </source>
</evidence>
<dbReference type="KEGG" id="sat:SYN_03230"/>
<dbReference type="eggNOG" id="COG0501">
    <property type="taxonomic scope" value="Bacteria"/>
</dbReference>
<evidence type="ECO:0000256" key="1">
    <source>
        <dbReference type="ARBA" id="ARBA00004477"/>
    </source>
</evidence>
<feature type="transmembrane region" description="Helical" evidence="13">
    <location>
        <begin position="136"/>
        <end position="164"/>
    </location>
</feature>
<feature type="active site" description="Proton donor" evidence="11">
    <location>
        <position position="397"/>
    </location>
</feature>
<evidence type="ECO:0000259" key="15">
    <source>
        <dbReference type="Pfam" id="PF16491"/>
    </source>
</evidence>
<dbReference type="STRING" id="56780.SYN_03230"/>
<dbReference type="FunFam" id="3.30.2010.10:FF:000002">
    <property type="entry name" value="CAAX prenyl protease"/>
    <property type="match status" value="1"/>
</dbReference>
<dbReference type="AlphaFoldDB" id="Q2LYG7"/>
<evidence type="ECO:0000313" key="17">
    <source>
        <dbReference type="Proteomes" id="UP000001933"/>
    </source>
</evidence>
<keyword evidence="3 13" id="KW-0812">Transmembrane</keyword>
<organism evidence="16 17">
    <name type="scientific">Syntrophus aciditrophicus (strain SB)</name>
    <dbReference type="NCBI Taxonomy" id="56780"/>
    <lineage>
        <taxon>Bacteria</taxon>
        <taxon>Pseudomonadati</taxon>
        <taxon>Thermodesulfobacteriota</taxon>
        <taxon>Syntrophia</taxon>
        <taxon>Syntrophales</taxon>
        <taxon>Syntrophaceae</taxon>
        <taxon>Syntrophus</taxon>
    </lineage>
</organism>
<feature type="transmembrane region" description="Helical" evidence="13">
    <location>
        <begin position="215"/>
        <end position="240"/>
    </location>
</feature>
<evidence type="ECO:0000256" key="2">
    <source>
        <dbReference type="ARBA" id="ARBA00022670"/>
    </source>
</evidence>
<dbReference type="InParanoid" id="Q2LYG7"/>
<feature type="domain" description="Peptidase M48" evidence="14">
    <location>
        <begin position="246"/>
        <end position="450"/>
    </location>
</feature>
<sequence length="453" mass="52208">MTFFLRTVRGIPVSTASERLQQAENNQELREIENPMIEWNALLVTFLILFLARSLFKEALTRINIRHLQHHGRRVPELFRGEIDEATLSRMTDYTVTTSRFTSFEGIVDDLLTLTVLLSGVLPWLTGILSGRQLPFILSGLLFFSVLMLASGVIAVPFDLYRIFGIEKRYGFSTMTFRLWVMDSLKSLGISVILLGALGSAFLALIQYARESWWFWSWLLFAAFQLLMLWLYPVVIAPLFNRYEPIQDQDLKRAVMDLARRAELEVAGIYQVDEGKRSRHTNAYFTGLGKTRRIVLFDTLLASSTREEILAVLAHEIGHWKKRHILKQLIFTELTSLGILYLFSRLLKWPLLYSTFGFSEPVTYAGLLLIGILTGPFFFFLKPFSAAMLRRFEREADDYSRNLIGTAAPMISALKRLAKDNLANLFPHPLYVWFHYSHPPLLERIGRLVDRRA</sequence>
<feature type="domain" description="CAAX prenyl protease 1 N-terminal" evidence="15">
    <location>
        <begin position="65"/>
        <end position="242"/>
    </location>
</feature>
<dbReference type="PANTHER" id="PTHR10120">
    <property type="entry name" value="CAAX PRENYL PROTEASE 1"/>
    <property type="match status" value="1"/>
</dbReference>
<dbReference type="Pfam" id="PF16491">
    <property type="entry name" value="Peptidase_M48_N"/>
    <property type="match status" value="1"/>
</dbReference>
<dbReference type="HOGENOM" id="CLU_025947_1_0_7"/>
<evidence type="ECO:0000256" key="4">
    <source>
        <dbReference type="ARBA" id="ARBA00022723"/>
    </source>
</evidence>
<dbReference type="GO" id="GO:0046872">
    <property type="term" value="F:metal ion binding"/>
    <property type="evidence" value="ECO:0007669"/>
    <property type="project" value="UniProtKB-KW"/>
</dbReference>
<gene>
    <name evidence="16" type="ORF">SYN_03230</name>
</gene>
<feature type="binding site" evidence="12">
    <location>
        <position position="319"/>
    </location>
    <ligand>
        <name>Zn(2+)</name>
        <dbReference type="ChEBI" id="CHEBI:29105"/>
        <note>catalytic</note>
    </ligand>
</feature>
<dbReference type="GO" id="GO:0004222">
    <property type="term" value="F:metalloendopeptidase activity"/>
    <property type="evidence" value="ECO:0007669"/>
    <property type="project" value="InterPro"/>
</dbReference>
<feature type="binding site" evidence="12">
    <location>
        <position position="315"/>
    </location>
    <ligand>
        <name>Zn(2+)</name>
        <dbReference type="ChEBI" id="CHEBI:29105"/>
        <note>catalytic</note>
    </ligand>
</feature>